<reference evidence="4 5" key="1">
    <citation type="submission" date="2016-11" db="EMBL/GenBank/DDBJ databases">
        <authorList>
            <person name="Jaros S."/>
            <person name="Januszkiewicz K."/>
            <person name="Wedrychowicz H."/>
        </authorList>
    </citation>
    <scope>NUCLEOTIDE SEQUENCE [LARGE SCALE GENOMIC DNA]</scope>
    <source>
        <strain evidence="4 5">DSM 15480</strain>
    </source>
</reference>
<comment type="subcellular location">
    <subcellularLocation>
        <location evidence="1">Membrane</location>
        <topology evidence="1">Multi-pass membrane protein</topology>
    </subcellularLocation>
</comment>
<keyword evidence="5" id="KW-1185">Reference proteome</keyword>
<dbReference type="EMBL" id="FQZY01000005">
    <property type="protein sequence ID" value="SHJ22772.1"/>
    <property type="molecule type" value="Genomic_DNA"/>
</dbReference>
<evidence type="ECO:0000256" key="3">
    <source>
        <dbReference type="SAM" id="Phobius"/>
    </source>
</evidence>
<comment type="similarity">
    <text evidence="2">Belongs to the CPA3 antiporters (TC 2.A.63) subunit G family.</text>
</comment>
<evidence type="ECO:0000256" key="1">
    <source>
        <dbReference type="ARBA" id="ARBA00004141"/>
    </source>
</evidence>
<dbReference type="PANTHER" id="PTHR34703:SF1">
    <property type="entry name" value="ANTIPORTER SUBUNIT MNHG2-RELATED"/>
    <property type="match status" value="1"/>
</dbReference>
<dbReference type="PANTHER" id="PTHR34703">
    <property type="entry name" value="ANTIPORTER SUBUNIT MNHG2-RELATED"/>
    <property type="match status" value="1"/>
</dbReference>
<keyword evidence="3" id="KW-1133">Transmembrane helix</keyword>
<organism evidence="4 5">
    <name type="scientific">Hespellia stercorisuis DSM 15480</name>
    <dbReference type="NCBI Taxonomy" id="1121950"/>
    <lineage>
        <taxon>Bacteria</taxon>
        <taxon>Bacillati</taxon>
        <taxon>Bacillota</taxon>
        <taxon>Clostridia</taxon>
        <taxon>Lachnospirales</taxon>
        <taxon>Lachnospiraceae</taxon>
        <taxon>Hespellia</taxon>
    </lineage>
</organism>
<dbReference type="RefSeq" id="WP_073103571.1">
    <property type="nucleotide sequence ID" value="NZ_FQZY01000005.1"/>
</dbReference>
<dbReference type="Proteomes" id="UP000184301">
    <property type="component" value="Unassembled WGS sequence"/>
</dbReference>
<keyword evidence="3" id="KW-0812">Transmembrane</keyword>
<dbReference type="InterPro" id="IPR005133">
    <property type="entry name" value="PhaG_MnhG_YufB"/>
</dbReference>
<feature type="transmembrane region" description="Helical" evidence="3">
    <location>
        <begin position="6"/>
        <end position="31"/>
    </location>
</feature>
<proteinExistence type="inferred from homology"/>
<feature type="transmembrane region" description="Helical" evidence="3">
    <location>
        <begin position="43"/>
        <end position="65"/>
    </location>
</feature>
<dbReference type="AlphaFoldDB" id="A0A1M6HKS8"/>
<feature type="transmembrane region" description="Helical" evidence="3">
    <location>
        <begin position="71"/>
        <end position="89"/>
    </location>
</feature>
<dbReference type="GO" id="GO:0015385">
    <property type="term" value="F:sodium:proton antiporter activity"/>
    <property type="evidence" value="ECO:0007669"/>
    <property type="project" value="TreeGrafter"/>
</dbReference>
<keyword evidence="3" id="KW-0472">Membrane</keyword>
<accession>A0A1M6HKS8</accession>
<protein>
    <submittedName>
        <fullName evidence="4">Multicomponent Na+:H+ antiporter subunit G</fullName>
    </submittedName>
</protein>
<evidence type="ECO:0000256" key="2">
    <source>
        <dbReference type="ARBA" id="ARBA00008404"/>
    </source>
</evidence>
<name>A0A1M6HKS8_9FIRM</name>
<evidence type="ECO:0000313" key="5">
    <source>
        <dbReference type="Proteomes" id="UP000184301"/>
    </source>
</evidence>
<dbReference type="STRING" id="1121950.SAMN02745243_00053"/>
<gene>
    <name evidence="4" type="ORF">SAMN02745243_00053</name>
</gene>
<dbReference type="Pfam" id="PF03334">
    <property type="entry name" value="PhaG_MnhG_YufB"/>
    <property type="match status" value="1"/>
</dbReference>
<dbReference type="OrthoDB" id="9806575at2"/>
<evidence type="ECO:0000313" key="4">
    <source>
        <dbReference type="EMBL" id="SHJ22772.1"/>
    </source>
</evidence>
<sequence>MTVLSWIKFLAGAFFILAGLVVFVIQLIGVFRFRYVLNRMHAAAMGDTLGVGLVLLGVLILNGLTMASLKIGFIIVFLWFTSPVASHVVTNLEVMSREKPEECCPVKDLHEEDEQS</sequence>